<dbReference type="GO" id="GO:0016740">
    <property type="term" value="F:transferase activity"/>
    <property type="evidence" value="ECO:0007669"/>
    <property type="project" value="UniProtKB-KW"/>
</dbReference>
<dbReference type="Pfam" id="PF01636">
    <property type="entry name" value="APH"/>
    <property type="match status" value="1"/>
</dbReference>
<sequence length="349" mass="39143">MPTLLEARLQALESTLQQANITYQSLSPMADTGLAHDHVWIHRDGDDWVARLPKQSQMNLAPAENLAYEAACYERASQGGHMPCLHGILPVCDALPRGGLLVEAIEGRLAQLPEDLPRIAEALASLHQLPLPSQSAPLLAPSDPWQAMREEINRQAEWLEKADLSVDVIARVRDELEALPATLPDTQRCLISFDTHPGNFLITEEGRAILVDLEKCRYGLPGIDLAHTSLYTSTTWDLNSQAVLTLDEVASFYQRWQARMSQMQKGETPSAETLIACRRATWLWSLTWCAKWRAQHLNRQDAERRGEDWSAELTDAAVIAHVRDRVEHYLSLPIIQHVHNELIGLKASL</sequence>
<dbReference type="AlphaFoldDB" id="A0A433KPB5"/>
<dbReference type="Proteomes" id="UP000287336">
    <property type="component" value="Unassembled WGS sequence"/>
</dbReference>
<protein>
    <submittedName>
        <fullName evidence="2">Aminoglycoside phosphotransferase family protein</fullName>
    </submittedName>
</protein>
<evidence type="ECO:0000259" key="1">
    <source>
        <dbReference type="Pfam" id="PF01636"/>
    </source>
</evidence>
<dbReference type="EMBL" id="RZHG01000015">
    <property type="protein sequence ID" value="RUR31484.1"/>
    <property type="molecule type" value="Genomic_DNA"/>
</dbReference>
<accession>A0A433KPB5</accession>
<dbReference type="Gene3D" id="3.90.1200.10">
    <property type="match status" value="1"/>
</dbReference>
<dbReference type="RefSeq" id="WP_126946215.1">
    <property type="nucleotide sequence ID" value="NZ_RZHG01000015.1"/>
</dbReference>
<reference evidence="2 3" key="1">
    <citation type="submission" date="2018-12" db="EMBL/GenBank/DDBJ databases">
        <title>three novel Halomonas strain isolated from plants.</title>
        <authorList>
            <person name="Sun C."/>
        </authorList>
    </citation>
    <scope>NUCLEOTIDE SEQUENCE [LARGE SCALE GENOMIC DNA]</scope>
    <source>
        <strain evidence="2 3">DSM 19434</strain>
    </source>
</reference>
<dbReference type="InterPro" id="IPR002575">
    <property type="entry name" value="Aminoglycoside_PTrfase"/>
</dbReference>
<keyword evidence="3" id="KW-1185">Reference proteome</keyword>
<organism evidence="2 3">
    <name type="scientific">Vreelandella andesensis</name>
    <dbReference type="NCBI Taxonomy" id="447567"/>
    <lineage>
        <taxon>Bacteria</taxon>
        <taxon>Pseudomonadati</taxon>
        <taxon>Pseudomonadota</taxon>
        <taxon>Gammaproteobacteria</taxon>
        <taxon>Oceanospirillales</taxon>
        <taxon>Halomonadaceae</taxon>
        <taxon>Vreelandella</taxon>
    </lineage>
</organism>
<gene>
    <name evidence="2" type="ORF">ELY33_07445</name>
</gene>
<feature type="domain" description="Aminoglycoside phosphotransferase" evidence="1">
    <location>
        <begin position="35"/>
        <end position="236"/>
    </location>
</feature>
<dbReference type="InterPro" id="IPR011009">
    <property type="entry name" value="Kinase-like_dom_sf"/>
</dbReference>
<dbReference type="OrthoDB" id="6146956at2"/>
<proteinExistence type="predicted"/>
<comment type="caution">
    <text evidence="2">The sequence shown here is derived from an EMBL/GenBank/DDBJ whole genome shotgun (WGS) entry which is preliminary data.</text>
</comment>
<evidence type="ECO:0000313" key="3">
    <source>
        <dbReference type="Proteomes" id="UP000287336"/>
    </source>
</evidence>
<keyword evidence="2" id="KW-0808">Transferase</keyword>
<dbReference type="SUPFAM" id="SSF56112">
    <property type="entry name" value="Protein kinase-like (PK-like)"/>
    <property type="match status" value="1"/>
</dbReference>
<evidence type="ECO:0000313" key="2">
    <source>
        <dbReference type="EMBL" id="RUR31484.1"/>
    </source>
</evidence>
<name>A0A433KPB5_9GAMM</name>